<dbReference type="PANTHER" id="PTHR36837">
    <property type="entry name" value="POLY(3-HYDROXYALKANOATE) POLYMERASE SUBUNIT PHAC"/>
    <property type="match status" value="1"/>
</dbReference>
<sequence length="609" mass="68388">MDDRTDFTPVATPDMQATTTVSANEPSLPAQPPSPNPALPLEDLDREIHAFVAKLTGGLSPIAMYEAFSDWMLHLLASPGRQQQIGIKGTQKLVRLQHFLMTCATSDKPDCVIDPLPQDHRFKHEGWKQFPFNVLSQSFLLTQQWWHNATDSIAGVMPENQRLVEFFGRQWLDVFSPSNYLLTNPEILERTAEEQGANLLRGASHFAEDLMRQATGQPTEGTEAFKPGETVAVTPGEVIFRNDLIELIQYRATTPTVRPEPVLIVPAWIMKYYILDLSPENSLIRHLVDQGFTVFSISWRNPDETDRDISFDDYRTKGILAALDAIEATVPGQKIHATGYCLGGTKLAITAAAMARDGDERLASLSFFAAQVDFEEPGELGLFITEGQIAFLESLMWRDGYLDQSRMAGAFQMLRSQDLIWSRMIRDYMMGDRAAMTDLMAWNADATRMPYRMHSEYLRHLFKDNELAEGRYRVDGRPVYLEDITVPVFSVATVSDHVAPWRSVFKMIHLLDTDTTFVLTSGGHNAGIVSEPGHPHRSYQTLFHPHGSRNPDPDRFHAEAPLQEGSWWPRWTDWLNTLSGADVGLPPLGNVAAGYPILGPAPGTYVFQR</sequence>
<comment type="caution">
    <text evidence="6">The sequence shown here is derived from an EMBL/GenBank/DDBJ whole genome shotgun (WGS) entry which is preliminary data.</text>
</comment>
<organism evidence="6 7">
    <name type="scientific">Rhizobium alvei</name>
    <dbReference type="NCBI Taxonomy" id="1132659"/>
    <lineage>
        <taxon>Bacteria</taxon>
        <taxon>Pseudomonadati</taxon>
        <taxon>Pseudomonadota</taxon>
        <taxon>Alphaproteobacteria</taxon>
        <taxon>Hyphomicrobiales</taxon>
        <taxon>Rhizobiaceae</taxon>
        <taxon>Rhizobium/Agrobacterium group</taxon>
        <taxon>Rhizobium</taxon>
    </lineage>
</organism>
<evidence type="ECO:0000313" key="7">
    <source>
        <dbReference type="Proteomes" id="UP001174932"/>
    </source>
</evidence>
<dbReference type="Pfam" id="PF07167">
    <property type="entry name" value="PhaC_N"/>
    <property type="match status" value="1"/>
</dbReference>
<keyword evidence="2" id="KW-0012">Acyltransferase</keyword>
<dbReference type="RefSeq" id="WP_304376540.1">
    <property type="nucleotide sequence ID" value="NZ_JAUOZU010000007.1"/>
</dbReference>
<reference evidence="6" key="1">
    <citation type="journal article" date="2015" name="Int. J. Syst. Evol. Microbiol.">
        <title>Rhizobium alvei sp. nov., isolated from a freshwater river.</title>
        <authorList>
            <person name="Sheu S.Y."/>
            <person name="Huang H.W."/>
            <person name="Young C.C."/>
            <person name="Chen W.M."/>
        </authorList>
    </citation>
    <scope>NUCLEOTIDE SEQUENCE</scope>
    <source>
        <strain evidence="6">TNR-22</strain>
    </source>
</reference>
<dbReference type="PANTHER" id="PTHR36837:SF5">
    <property type="entry name" value="POLY-3-HYDROXYBUTYRATE SYNTHASE"/>
    <property type="match status" value="1"/>
</dbReference>
<dbReference type="SUPFAM" id="SSF53474">
    <property type="entry name" value="alpha/beta-Hydrolases"/>
    <property type="match status" value="1"/>
</dbReference>
<keyword evidence="1" id="KW-0808">Transferase</keyword>
<feature type="domain" description="Poly-beta-hydroxybutyrate polymerase N-terminal" evidence="5">
    <location>
        <begin position="42"/>
        <end position="81"/>
    </location>
</feature>
<feature type="compositionally biased region" description="Pro residues" evidence="3">
    <location>
        <begin position="29"/>
        <end position="38"/>
    </location>
</feature>
<keyword evidence="6" id="KW-0378">Hydrolase</keyword>
<dbReference type="Gene3D" id="3.40.50.1820">
    <property type="entry name" value="alpha/beta hydrolase"/>
    <property type="match status" value="1"/>
</dbReference>
<feature type="domain" description="Poly-beta-hydroxybutyrate polymerase N-terminal" evidence="4">
    <location>
        <begin position="118"/>
        <end position="286"/>
    </location>
</feature>
<feature type="region of interest" description="Disordered" evidence="3">
    <location>
        <begin position="1"/>
        <end position="41"/>
    </location>
</feature>
<reference evidence="6" key="2">
    <citation type="submission" date="2023-07" db="EMBL/GenBank/DDBJ databases">
        <authorList>
            <person name="Shen H."/>
        </authorList>
    </citation>
    <scope>NUCLEOTIDE SEQUENCE</scope>
    <source>
        <strain evidence="6">TNR-22</strain>
    </source>
</reference>
<accession>A0ABT8YLP4</accession>
<dbReference type="GO" id="GO:0016787">
    <property type="term" value="F:hydrolase activity"/>
    <property type="evidence" value="ECO:0007669"/>
    <property type="project" value="UniProtKB-KW"/>
</dbReference>
<proteinExistence type="predicted"/>
<dbReference type="InterPro" id="IPR022211">
    <property type="entry name" value="PHBC_N"/>
</dbReference>
<dbReference type="EMBL" id="JAUOZU010000007">
    <property type="protein sequence ID" value="MDO6964640.1"/>
    <property type="molecule type" value="Genomic_DNA"/>
</dbReference>
<name>A0ABT8YLP4_9HYPH</name>
<dbReference type="InterPro" id="IPR051321">
    <property type="entry name" value="PHA/PHB_synthase"/>
</dbReference>
<protein>
    <submittedName>
        <fullName evidence="6">Alpha/beta fold hydrolase</fullName>
    </submittedName>
</protein>
<evidence type="ECO:0000256" key="2">
    <source>
        <dbReference type="ARBA" id="ARBA00023315"/>
    </source>
</evidence>
<dbReference type="InterPro" id="IPR010941">
    <property type="entry name" value="PhaC_N"/>
</dbReference>
<evidence type="ECO:0000256" key="1">
    <source>
        <dbReference type="ARBA" id="ARBA00022679"/>
    </source>
</evidence>
<evidence type="ECO:0000259" key="4">
    <source>
        <dbReference type="Pfam" id="PF07167"/>
    </source>
</evidence>
<dbReference type="Proteomes" id="UP001174932">
    <property type="component" value="Unassembled WGS sequence"/>
</dbReference>
<gene>
    <name evidence="6" type="ORF">Q4481_11795</name>
</gene>
<evidence type="ECO:0000259" key="5">
    <source>
        <dbReference type="Pfam" id="PF12551"/>
    </source>
</evidence>
<dbReference type="Pfam" id="PF12551">
    <property type="entry name" value="PHBC_N"/>
    <property type="match status" value="1"/>
</dbReference>
<dbReference type="InterPro" id="IPR029058">
    <property type="entry name" value="AB_hydrolase_fold"/>
</dbReference>
<evidence type="ECO:0000313" key="6">
    <source>
        <dbReference type="EMBL" id="MDO6964640.1"/>
    </source>
</evidence>
<keyword evidence="7" id="KW-1185">Reference proteome</keyword>
<evidence type="ECO:0000256" key="3">
    <source>
        <dbReference type="SAM" id="MobiDB-lite"/>
    </source>
</evidence>